<dbReference type="PIRSF" id="PIRSF037226">
    <property type="entry name" value="Amidohydrolase_ACY1L2_prd"/>
    <property type="match status" value="1"/>
</dbReference>
<dbReference type="Gene3D" id="3.30.70.360">
    <property type="match status" value="1"/>
</dbReference>
<dbReference type="CDD" id="cd05672">
    <property type="entry name" value="M20_ACY1L2-like"/>
    <property type="match status" value="1"/>
</dbReference>
<dbReference type="Proteomes" id="UP000191672">
    <property type="component" value="Unassembled WGS sequence"/>
</dbReference>
<sequence length="429" mass="46109">MTILSKDDVQTAIDKYIDSLADGLRMLNQKSHENPELAYEEHIAHDAICDFLQSQSIQFTRHAYGLSTAFEAKVGNGNGSGRCVNFNAEYDALPGIGHACGHNLIAISSITEFLALVFAIREFGISGHAQLLGTPAEEDGGGKLDLINAGAYHMADVSLMMYGISIFLTPTGYWANKLSHPIAGEEFSTDVLGIAGRSSIACYDITAVYHGVSAHASASPWEGVNALDALVTGYNTIFMLCQQIKPDERVHGAILEAPNVTNAIPEITRTKYSIHSPTMAGTRALGERVRKYLESGTLATGCMVGFEENQIFADLVVNPPLCESFQESMAEQGERISAKDGVLMSGSTDQGNVSQLIPSLHGLIGIPVDNGAKNHTRQFTAAAGTSVAHERMIITGKAMAITGWRILVNEELYGSVLNAFTEARGDRIR</sequence>
<proteinExistence type="inferred from homology"/>
<gene>
    <name evidence="2" type="ORF">PENANT_c035G05687</name>
</gene>
<dbReference type="PANTHER" id="PTHR30575">
    <property type="entry name" value="PEPTIDASE M20"/>
    <property type="match status" value="1"/>
</dbReference>
<dbReference type="SUPFAM" id="SSF53187">
    <property type="entry name" value="Zn-dependent exopeptidases"/>
    <property type="match status" value="1"/>
</dbReference>
<name>A0A1V6PU58_9EURO</name>
<accession>A0A1V6PU58</accession>
<protein>
    <recommendedName>
        <fullName evidence="1">Peptidase M20 domain-containing protein 2</fullName>
    </recommendedName>
</protein>
<evidence type="ECO:0000313" key="2">
    <source>
        <dbReference type="EMBL" id="OQD80505.1"/>
    </source>
</evidence>
<evidence type="ECO:0000256" key="1">
    <source>
        <dbReference type="PIRNR" id="PIRNR037226"/>
    </source>
</evidence>
<reference evidence="3" key="1">
    <citation type="journal article" date="2017" name="Nat. Microbiol.">
        <title>Global analysis of biosynthetic gene clusters reveals vast potential of secondary metabolite production in Penicillium species.</title>
        <authorList>
            <person name="Nielsen J.C."/>
            <person name="Grijseels S."/>
            <person name="Prigent S."/>
            <person name="Ji B."/>
            <person name="Dainat J."/>
            <person name="Nielsen K.F."/>
            <person name="Frisvad J.C."/>
            <person name="Workman M."/>
            <person name="Nielsen J."/>
        </authorList>
    </citation>
    <scope>NUCLEOTIDE SEQUENCE [LARGE SCALE GENOMIC DNA]</scope>
    <source>
        <strain evidence="3">IBT 31811</strain>
    </source>
</reference>
<dbReference type="InterPro" id="IPR017144">
    <property type="entry name" value="Xaa-Arg_dipeptidase"/>
</dbReference>
<evidence type="ECO:0000313" key="3">
    <source>
        <dbReference type="Proteomes" id="UP000191672"/>
    </source>
</evidence>
<comment type="similarity">
    <text evidence="1">Belongs to the peptidase M20A family.</text>
</comment>
<dbReference type="GO" id="GO:0016805">
    <property type="term" value="F:dipeptidase activity"/>
    <property type="evidence" value="ECO:0007669"/>
    <property type="project" value="InterPro"/>
</dbReference>
<dbReference type="SUPFAM" id="SSF55031">
    <property type="entry name" value="Bacterial exopeptidase dimerisation domain"/>
    <property type="match status" value="1"/>
</dbReference>
<dbReference type="STRING" id="416450.A0A1V6PU58"/>
<dbReference type="AlphaFoldDB" id="A0A1V6PU58"/>
<dbReference type="Gene3D" id="3.40.630.10">
    <property type="entry name" value="Zn peptidases"/>
    <property type="match status" value="1"/>
</dbReference>
<dbReference type="InterPro" id="IPR052030">
    <property type="entry name" value="Peptidase_M20/M20A_hydrolases"/>
</dbReference>
<dbReference type="FunFam" id="3.30.70.360:FF:000004">
    <property type="entry name" value="Peptidase M20 domain-containing protein 2"/>
    <property type="match status" value="1"/>
</dbReference>
<keyword evidence="3" id="KW-1185">Reference proteome</keyword>
<organism evidence="2 3">
    <name type="scientific">Penicillium antarcticum</name>
    <dbReference type="NCBI Taxonomy" id="416450"/>
    <lineage>
        <taxon>Eukaryota</taxon>
        <taxon>Fungi</taxon>
        <taxon>Dikarya</taxon>
        <taxon>Ascomycota</taxon>
        <taxon>Pezizomycotina</taxon>
        <taxon>Eurotiomycetes</taxon>
        <taxon>Eurotiomycetidae</taxon>
        <taxon>Eurotiales</taxon>
        <taxon>Aspergillaceae</taxon>
        <taxon>Penicillium</taxon>
    </lineage>
</organism>
<dbReference type="InterPro" id="IPR036264">
    <property type="entry name" value="Bact_exopeptidase_dim_dom"/>
</dbReference>
<comment type="caution">
    <text evidence="2">The sequence shown here is derived from an EMBL/GenBank/DDBJ whole genome shotgun (WGS) entry which is preliminary data.</text>
</comment>
<dbReference type="EMBL" id="MDYN01000035">
    <property type="protein sequence ID" value="OQD80505.1"/>
    <property type="molecule type" value="Genomic_DNA"/>
</dbReference>
<dbReference type="PANTHER" id="PTHR30575:SF8">
    <property type="entry name" value="PEPTIDASE M20 DOMAIN-CONTAINING PROTEIN 2"/>
    <property type="match status" value="1"/>
</dbReference>